<evidence type="ECO:0000256" key="13">
    <source>
        <dbReference type="ARBA" id="ARBA00049370"/>
    </source>
</evidence>
<keyword evidence="9 14" id="KW-0067">ATP-binding</keyword>
<dbReference type="NCBIfam" id="NF003013">
    <property type="entry name" value="PRK03846.1"/>
    <property type="match status" value="1"/>
</dbReference>
<evidence type="ECO:0000259" key="15">
    <source>
        <dbReference type="PROSITE" id="PS51722"/>
    </source>
</evidence>
<dbReference type="CDD" id="cd04166">
    <property type="entry name" value="CysN_ATPS"/>
    <property type="match status" value="1"/>
</dbReference>
<keyword evidence="14" id="KW-0418">Kinase</keyword>
<dbReference type="InterPro" id="IPR009000">
    <property type="entry name" value="Transl_B-barrel_sf"/>
</dbReference>
<name>A0A1G7ZVN3_9HYPH</name>
<dbReference type="NCBIfam" id="TIGR00455">
    <property type="entry name" value="apsK"/>
    <property type="match status" value="1"/>
</dbReference>
<dbReference type="Proteomes" id="UP000199495">
    <property type="component" value="Unassembled WGS sequence"/>
</dbReference>
<comment type="function">
    <text evidence="2">APS kinase catalyzes the synthesis of activated sulfate.</text>
</comment>
<comment type="catalytic activity">
    <reaction evidence="13">
        <text>sulfate + ATP + H(+) = adenosine 5'-phosphosulfate + diphosphate</text>
        <dbReference type="Rhea" id="RHEA:18133"/>
        <dbReference type="ChEBI" id="CHEBI:15378"/>
        <dbReference type="ChEBI" id="CHEBI:16189"/>
        <dbReference type="ChEBI" id="CHEBI:30616"/>
        <dbReference type="ChEBI" id="CHEBI:33019"/>
        <dbReference type="ChEBI" id="CHEBI:58243"/>
        <dbReference type="EC" id="2.7.7.4"/>
    </reaction>
</comment>
<dbReference type="EMBL" id="FNCS01000023">
    <property type="protein sequence ID" value="SDH12731.1"/>
    <property type="molecule type" value="Genomic_DNA"/>
</dbReference>
<comment type="similarity">
    <text evidence="4">In the N-terminal section; belongs to the TRAFAC class translation factor GTPase superfamily. Classic translation factor GTPase family. CysN/NodQ subfamily.</text>
</comment>
<dbReference type="EC" id="2.7.1.25" evidence="14"/>
<dbReference type="CDD" id="cd04095">
    <property type="entry name" value="CysN_NoDQ_III"/>
    <property type="match status" value="1"/>
</dbReference>
<dbReference type="FunFam" id="3.40.50.300:FF:000119">
    <property type="entry name" value="Sulfate adenylyltransferase subunit 1"/>
    <property type="match status" value="1"/>
</dbReference>
<comment type="catalytic activity">
    <reaction evidence="1 14">
        <text>adenosine 5'-phosphosulfate + ATP = 3'-phosphoadenylyl sulfate + ADP + H(+)</text>
        <dbReference type="Rhea" id="RHEA:24152"/>
        <dbReference type="ChEBI" id="CHEBI:15378"/>
        <dbReference type="ChEBI" id="CHEBI:30616"/>
        <dbReference type="ChEBI" id="CHEBI:58243"/>
        <dbReference type="ChEBI" id="CHEBI:58339"/>
        <dbReference type="ChEBI" id="CHEBI:456216"/>
        <dbReference type="EC" id="2.7.1.25"/>
    </reaction>
</comment>
<evidence type="ECO:0000256" key="8">
    <source>
        <dbReference type="ARBA" id="ARBA00022741"/>
    </source>
</evidence>
<comment type="function">
    <text evidence="14">Catalyzes the synthesis of activated sulfate.</text>
</comment>
<dbReference type="RefSeq" id="WP_244505150.1">
    <property type="nucleotide sequence ID" value="NZ_FNCS01000023.1"/>
</dbReference>
<comment type="pathway">
    <text evidence="14">Sulfur metabolism; hydrogen sulfide biosynthesis; sulfite from sulfate: step 2/3.</text>
</comment>
<dbReference type="Gene3D" id="2.40.30.10">
    <property type="entry name" value="Translation factors"/>
    <property type="match status" value="2"/>
</dbReference>
<proteinExistence type="inferred from homology"/>
<evidence type="ECO:0000256" key="6">
    <source>
        <dbReference type="ARBA" id="ARBA00022679"/>
    </source>
</evidence>
<dbReference type="InterPro" id="IPR002891">
    <property type="entry name" value="APS"/>
</dbReference>
<evidence type="ECO:0000256" key="5">
    <source>
        <dbReference type="ARBA" id="ARBA00011760"/>
    </source>
</evidence>
<dbReference type="PANTHER" id="PTHR23115">
    <property type="entry name" value="TRANSLATION FACTOR"/>
    <property type="match status" value="1"/>
</dbReference>
<dbReference type="PROSITE" id="PS51722">
    <property type="entry name" value="G_TR_2"/>
    <property type="match status" value="1"/>
</dbReference>
<comment type="similarity">
    <text evidence="14">Belongs to the APS kinase family.</text>
</comment>
<protein>
    <recommendedName>
        <fullName evidence="14">Adenylyl-sulfate kinase</fullName>
        <ecNumber evidence="14">2.7.1.25</ecNumber>
    </recommendedName>
    <alternativeName>
        <fullName evidence="14">APS kinase</fullName>
    </alternativeName>
    <alternativeName>
        <fullName evidence="14">ATP adenosine-5'-phosphosulfate 3'-phosphotransferase</fullName>
    </alternativeName>
    <alternativeName>
        <fullName evidence="14">Adenosine-5'-phosphosulfate kinase</fullName>
    </alternativeName>
</protein>
<keyword evidence="11" id="KW-0511">Multifunctional enzyme</keyword>
<dbReference type="CDD" id="cd02027">
    <property type="entry name" value="APSK"/>
    <property type="match status" value="1"/>
</dbReference>
<dbReference type="GO" id="GO:0070814">
    <property type="term" value="P:hydrogen sulfide biosynthetic process"/>
    <property type="evidence" value="ECO:0007669"/>
    <property type="project" value="UniProtKB-UniRule"/>
</dbReference>
<keyword evidence="7" id="KW-0548">Nucleotidyltransferase</keyword>
<evidence type="ECO:0000256" key="9">
    <source>
        <dbReference type="ARBA" id="ARBA00022840"/>
    </source>
</evidence>
<dbReference type="GO" id="GO:0004781">
    <property type="term" value="F:sulfate adenylyltransferase (ATP) activity"/>
    <property type="evidence" value="ECO:0007669"/>
    <property type="project" value="UniProtKB-EC"/>
</dbReference>
<evidence type="ECO:0000256" key="4">
    <source>
        <dbReference type="ARBA" id="ARBA00007237"/>
    </source>
</evidence>
<evidence type="ECO:0000256" key="7">
    <source>
        <dbReference type="ARBA" id="ARBA00022695"/>
    </source>
</evidence>
<evidence type="ECO:0000256" key="3">
    <source>
        <dbReference type="ARBA" id="ARBA00005438"/>
    </source>
</evidence>
<gene>
    <name evidence="14" type="primary">cysC</name>
    <name evidence="16" type="ORF">SAMN04487974_12320</name>
</gene>
<feature type="active site" description="Phosphoserine intermediate" evidence="14">
    <location>
        <position position="545"/>
    </location>
</feature>
<evidence type="ECO:0000256" key="1">
    <source>
        <dbReference type="ARBA" id="ARBA00001823"/>
    </source>
</evidence>
<evidence type="ECO:0000256" key="10">
    <source>
        <dbReference type="ARBA" id="ARBA00023134"/>
    </source>
</evidence>
<dbReference type="GO" id="GO:0005525">
    <property type="term" value="F:GTP binding"/>
    <property type="evidence" value="ECO:0007669"/>
    <property type="project" value="UniProtKB-KW"/>
</dbReference>
<keyword evidence="14" id="KW-0597">Phosphoprotein</keyword>
<sequence>MRDTPHQMPEEESPDAIIARVIAAEQAKSQLRLLTCGSVDDGKSTLLGRILYDADCVYEDQLARLFNESRGRVPEGDLDFALLLDGLMSEREQGITIDVAWRFFETDKRKFVVADCPGHEQYTRNMATGASQADAALLLIDARKGVLTQTRRHAHILALMGIRHVAVAVNKMDLVGFEPAAFERHAAEIAALAEALGFAEAVAIPVSALKGDNVLTCSAAMPWFDGPTIIEWLESVDVAAAVVRGPFRMPVQWVSRAGQDFRGYCGRIVGGRVRPGDELMVTRSGARAVVARIMPEYDLGQAVAGQSVTLVLDRDVDVSRGDVLAAADRPPVIADQFQAHLLSLGEIPMIPGRQYLMRLGTDEIPVTVTALKHRIDIDTRAHLAARQLAMNELAMVNLAADRPVAFDPYAENRDMGGFVLIDRITHATLGAGMIDFALRRAGNIPWQDFDTAPDARAAAQGQRPAILWFTGLSGAGKSTIANIVDRKLMAAGFHPFVLDGDNVRHGLNRDLGFTEADRVENIRRMAEVAKLMADAGLIVLVCVISPYARDRALAREIAGSHPFHEIFVDAPLPLVEACDPKGLYAKARAGKITHVPGIDVPYEAPEAPELRLTSHDAPAEALADRVLHLLQLGRTLKVTDN</sequence>
<dbReference type="InterPro" id="IPR059117">
    <property type="entry name" value="APS_kinase_dom"/>
</dbReference>
<dbReference type="GO" id="GO:0003924">
    <property type="term" value="F:GTPase activity"/>
    <property type="evidence" value="ECO:0007669"/>
    <property type="project" value="InterPro"/>
</dbReference>
<evidence type="ECO:0000313" key="17">
    <source>
        <dbReference type="Proteomes" id="UP000199495"/>
    </source>
</evidence>
<dbReference type="GO" id="GO:0005524">
    <property type="term" value="F:ATP binding"/>
    <property type="evidence" value="ECO:0007669"/>
    <property type="project" value="UniProtKB-UniRule"/>
</dbReference>
<dbReference type="AlphaFoldDB" id="A0A1G7ZVN3"/>
<dbReference type="InterPro" id="IPR041757">
    <property type="entry name" value="CysN_GTP-bd"/>
</dbReference>
<dbReference type="HAMAP" id="MF_00065">
    <property type="entry name" value="Adenylyl_sulf_kinase"/>
    <property type="match status" value="1"/>
</dbReference>
<dbReference type="InterPro" id="IPR044138">
    <property type="entry name" value="CysN_II"/>
</dbReference>
<dbReference type="SUPFAM" id="SSF50465">
    <property type="entry name" value="EF-Tu/eEF-1alpha/eIF2-gamma C-terminal domain"/>
    <property type="match status" value="1"/>
</dbReference>
<dbReference type="InterPro" id="IPR050100">
    <property type="entry name" value="TRAFAC_GTPase_members"/>
</dbReference>
<evidence type="ECO:0000256" key="2">
    <source>
        <dbReference type="ARBA" id="ARBA00002357"/>
    </source>
</evidence>
<dbReference type="InterPro" id="IPR011779">
    <property type="entry name" value="SO4_adenylTrfase_lsu"/>
</dbReference>
<evidence type="ECO:0000256" key="14">
    <source>
        <dbReference type="HAMAP-Rule" id="MF_00065"/>
    </source>
</evidence>
<evidence type="ECO:0000256" key="11">
    <source>
        <dbReference type="ARBA" id="ARBA00023268"/>
    </source>
</evidence>
<dbReference type="InterPro" id="IPR054696">
    <property type="entry name" value="GTP-eEF1A_C"/>
</dbReference>
<dbReference type="UniPathway" id="UPA00140">
    <property type="reaction ID" value="UER00205"/>
</dbReference>
<feature type="domain" description="Tr-type G" evidence="15">
    <location>
        <begin position="28"/>
        <end position="244"/>
    </location>
</feature>
<dbReference type="STRING" id="440168.SAMN04487974_12320"/>
<comment type="function">
    <text evidence="12">Proposed to provide activated sulfate for transfer to Nod factor. ATP sulfurylase may be the GTPase, regulating ATP sulfurylase activity.</text>
</comment>
<dbReference type="Pfam" id="PF22594">
    <property type="entry name" value="GTP-eEF1A_C"/>
    <property type="match status" value="1"/>
</dbReference>
<dbReference type="GO" id="GO:0004020">
    <property type="term" value="F:adenylylsulfate kinase activity"/>
    <property type="evidence" value="ECO:0007669"/>
    <property type="project" value="UniProtKB-UniRule"/>
</dbReference>
<dbReference type="GO" id="GO:0000103">
    <property type="term" value="P:sulfate assimilation"/>
    <property type="evidence" value="ECO:0007669"/>
    <property type="project" value="UniProtKB-UniRule"/>
</dbReference>
<evidence type="ECO:0000256" key="12">
    <source>
        <dbReference type="ARBA" id="ARBA00024872"/>
    </source>
</evidence>
<dbReference type="PROSITE" id="PS00301">
    <property type="entry name" value="G_TR_1"/>
    <property type="match status" value="1"/>
</dbReference>
<dbReference type="InterPro" id="IPR031157">
    <property type="entry name" value="G_TR_CS"/>
</dbReference>
<reference evidence="16 17" key="1">
    <citation type="submission" date="2016-10" db="EMBL/GenBank/DDBJ databases">
        <authorList>
            <person name="de Groot N.N."/>
        </authorList>
    </citation>
    <scope>NUCLEOTIDE SEQUENCE [LARGE SCALE GENOMIC DNA]</scope>
    <source>
        <strain evidence="16 17">CGMCC 1.10267</strain>
    </source>
</reference>
<dbReference type="InterPro" id="IPR044139">
    <property type="entry name" value="CysN_NoDQ_III"/>
</dbReference>
<dbReference type="InterPro" id="IPR009001">
    <property type="entry name" value="Transl_elong_EF1A/Init_IF2_C"/>
</dbReference>
<dbReference type="InterPro" id="IPR027417">
    <property type="entry name" value="P-loop_NTPase"/>
</dbReference>
<comment type="similarity">
    <text evidence="3">In the C-terminal section; belongs to the APS kinase family.</text>
</comment>
<accession>A0A1G7ZVN3</accession>
<feature type="binding site" evidence="14">
    <location>
        <begin position="471"/>
        <end position="478"/>
    </location>
    <ligand>
        <name>ATP</name>
        <dbReference type="ChEBI" id="CHEBI:30616"/>
    </ligand>
</feature>
<dbReference type="NCBIfam" id="NF004035">
    <property type="entry name" value="PRK05506.1"/>
    <property type="match status" value="1"/>
</dbReference>
<dbReference type="Pfam" id="PF01583">
    <property type="entry name" value="APS_kinase"/>
    <property type="match status" value="1"/>
</dbReference>
<dbReference type="SUPFAM" id="SSF50447">
    <property type="entry name" value="Translation proteins"/>
    <property type="match status" value="1"/>
</dbReference>
<dbReference type="SUPFAM" id="SSF52540">
    <property type="entry name" value="P-loop containing nucleoside triphosphate hydrolases"/>
    <property type="match status" value="2"/>
</dbReference>
<comment type="subunit">
    <text evidence="5">Sulfate-activating enzymes, NodP and NodQ, may be physically associated.</text>
</comment>
<dbReference type="NCBIfam" id="TIGR02034">
    <property type="entry name" value="CysN"/>
    <property type="match status" value="1"/>
</dbReference>
<dbReference type="Pfam" id="PF00009">
    <property type="entry name" value="GTP_EFTU"/>
    <property type="match status" value="1"/>
</dbReference>
<dbReference type="CDD" id="cd03695">
    <property type="entry name" value="CysN_NodQ_II"/>
    <property type="match status" value="1"/>
</dbReference>
<dbReference type="InterPro" id="IPR000795">
    <property type="entry name" value="T_Tr_GTP-bd_dom"/>
</dbReference>
<keyword evidence="17" id="KW-1185">Reference proteome</keyword>
<dbReference type="Gene3D" id="3.40.50.300">
    <property type="entry name" value="P-loop containing nucleotide triphosphate hydrolases"/>
    <property type="match status" value="2"/>
</dbReference>
<evidence type="ECO:0000313" key="16">
    <source>
        <dbReference type="EMBL" id="SDH12731.1"/>
    </source>
</evidence>
<keyword evidence="6 14" id="KW-0808">Transferase</keyword>
<organism evidence="16 17">
    <name type="scientific">Pelagibacterium luteolum</name>
    <dbReference type="NCBI Taxonomy" id="440168"/>
    <lineage>
        <taxon>Bacteria</taxon>
        <taxon>Pseudomonadati</taxon>
        <taxon>Pseudomonadota</taxon>
        <taxon>Alphaproteobacteria</taxon>
        <taxon>Hyphomicrobiales</taxon>
        <taxon>Devosiaceae</taxon>
        <taxon>Pelagibacterium</taxon>
    </lineage>
</organism>
<dbReference type="PRINTS" id="PR00315">
    <property type="entry name" value="ELONGATNFCT"/>
</dbReference>
<keyword evidence="10" id="KW-0342">GTP-binding</keyword>
<keyword evidence="8 14" id="KW-0547">Nucleotide-binding</keyword>